<dbReference type="Pfam" id="PF02321">
    <property type="entry name" value="OEP"/>
    <property type="match status" value="2"/>
</dbReference>
<proteinExistence type="inferred from homology"/>
<dbReference type="GO" id="GO:0015562">
    <property type="term" value="F:efflux transmembrane transporter activity"/>
    <property type="evidence" value="ECO:0007669"/>
    <property type="project" value="InterPro"/>
</dbReference>
<dbReference type="EMBL" id="CP016908">
    <property type="protein sequence ID" value="APS00882.1"/>
    <property type="molecule type" value="Genomic_DNA"/>
</dbReference>
<organism evidence="8 9">
    <name type="scientific">Pajaroellobacter abortibovis</name>
    <dbReference type="NCBI Taxonomy" id="1882918"/>
    <lineage>
        <taxon>Bacteria</taxon>
        <taxon>Pseudomonadati</taxon>
        <taxon>Myxococcota</taxon>
        <taxon>Polyangia</taxon>
        <taxon>Polyangiales</taxon>
        <taxon>Polyangiaceae</taxon>
    </lineage>
</organism>
<dbReference type="Proteomes" id="UP000185544">
    <property type="component" value="Chromosome"/>
</dbReference>
<keyword evidence="5" id="KW-0812">Transmembrane</keyword>
<evidence type="ECO:0000256" key="2">
    <source>
        <dbReference type="ARBA" id="ARBA00007613"/>
    </source>
</evidence>
<dbReference type="InterPro" id="IPR051906">
    <property type="entry name" value="TolC-like"/>
</dbReference>
<dbReference type="PANTHER" id="PTHR30026:SF13">
    <property type="entry name" value="MEMBRANE EFFLUX PROTEIN, PUTATIVE-RELATED"/>
    <property type="match status" value="1"/>
</dbReference>
<dbReference type="GO" id="GO:0009279">
    <property type="term" value="C:cell outer membrane"/>
    <property type="evidence" value="ECO:0007669"/>
    <property type="project" value="UniProtKB-SubCell"/>
</dbReference>
<evidence type="ECO:0008006" key="10">
    <source>
        <dbReference type="Google" id="ProtNLM"/>
    </source>
</evidence>
<evidence type="ECO:0000256" key="5">
    <source>
        <dbReference type="ARBA" id="ARBA00022692"/>
    </source>
</evidence>
<comment type="similarity">
    <text evidence="2">Belongs to the outer membrane factor (OMF) (TC 1.B.17) family.</text>
</comment>
<sequence length="420" mass="47021">MALVERNHPALWVARAKLGFIHAQLDEARWTPWWQWNASGIVSIVPPIEGTAVYSPSSRVKLLNPMLANVIQPFAKLEVSGIVPLYTFGKIEAARKAAEANVRVNEWDLEKVKQQARWDVRRAYFGLLLARNAKLILDEVLSRLDHAIELLKSKIEDGDPLVTEGDQFRLEVYREEISARAGEIPKGEATALSSLRFLTGVQTDFDIPNEVLRRPEKHLSSVTTYLLAARLHRPEINMVRTGVLARKYWLNFNRAKLFPDLGLALGVSYSVAPSAIVQTNPWINDPLNGFGFGVGLGFKWNLDLFPQAARVAQAQSQLEETRAQARMVLGGLSAEVEQAYASALEAKNREVAWERAEQKSKQWIVVIQEAVDMGIEKERALLDPLRAYVQARITHLQALLDYNNALSYLALVSGWDGAAP</sequence>
<keyword evidence="9" id="KW-1185">Reference proteome</keyword>
<dbReference type="PANTHER" id="PTHR30026">
    <property type="entry name" value="OUTER MEMBRANE PROTEIN TOLC"/>
    <property type="match status" value="1"/>
</dbReference>
<evidence type="ECO:0000256" key="1">
    <source>
        <dbReference type="ARBA" id="ARBA00004442"/>
    </source>
</evidence>
<evidence type="ECO:0000256" key="7">
    <source>
        <dbReference type="ARBA" id="ARBA00023237"/>
    </source>
</evidence>
<dbReference type="InterPro" id="IPR003423">
    <property type="entry name" value="OMP_efflux"/>
</dbReference>
<keyword evidence="4" id="KW-1134">Transmembrane beta strand</keyword>
<evidence type="ECO:0000313" key="9">
    <source>
        <dbReference type="Proteomes" id="UP000185544"/>
    </source>
</evidence>
<dbReference type="Gene3D" id="1.20.1600.10">
    <property type="entry name" value="Outer membrane efflux proteins (OEP)"/>
    <property type="match status" value="1"/>
</dbReference>
<keyword evidence="3" id="KW-0813">Transport</keyword>
<evidence type="ECO:0000256" key="3">
    <source>
        <dbReference type="ARBA" id="ARBA00022448"/>
    </source>
</evidence>
<accession>A0A1L6MZC8</accession>
<keyword evidence="7" id="KW-0998">Cell outer membrane</keyword>
<dbReference type="AlphaFoldDB" id="A0A1L6MZC8"/>
<reference evidence="8 9" key="1">
    <citation type="submission" date="2016-08" db="EMBL/GenBank/DDBJ databases">
        <title>Identification and validation of antigenic proteins from Pajaroellobacter abortibovis using de-novo genome sequence assembly and reverse vaccinology.</title>
        <authorList>
            <person name="Welly B.T."/>
            <person name="Miller M.R."/>
            <person name="Stott J.L."/>
            <person name="Blanchard M.T."/>
            <person name="Islas-Trejo A.D."/>
            <person name="O'Rourke S.M."/>
            <person name="Young A.E."/>
            <person name="Medrano J.F."/>
            <person name="Van Eenennaam A.L."/>
        </authorList>
    </citation>
    <scope>NUCLEOTIDE SEQUENCE [LARGE SCALE GENOMIC DNA]</scope>
    <source>
        <strain evidence="8 9">BTF92-0548A/99-0131</strain>
    </source>
</reference>
<dbReference type="KEGG" id="pabo:BCY86_04170"/>
<dbReference type="STRING" id="1882918.BCY86_04170"/>
<dbReference type="GO" id="GO:1990281">
    <property type="term" value="C:efflux pump complex"/>
    <property type="evidence" value="ECO:0007669"/>
    <property type="project" value="TreeGrafter"/>
</dbReference>
<evidence type="ECO:0000256" key="4">
    <source>
        <dbReference type="ARBA" id="ARBA00022452"/>
    </source>
</evidence>
<gene>
    <name evidence="8" type="ORF">BCY86_04170</name>
</gene>
<comment type="subcellular location">
    <subcellularLocation>
        <location evidence="1">Cell outer membrane</location>
    </subcellularLocation>
</comment>
<dbReference type="SUPFAM" id="SSF56954">
    <property type="entry name" value="Outer membrane efflux proteins (OEP)"/>
    <property type="match status" value="1"/>
</dbReference>
<protein>
    <recommendedName>
        <fullName evidence="10">Transporter</fullName>
    </recommendedName>
</protein>
<name>A0A1L6MZC8_9BACT</name>
<evidence type="ECO:0000256" key="6">
    <source>
        <dbReference type="ARBA" id="ARBA00023136"/>
    </source>
</evidence>
<keyword evidence="6" id="KW-0472">Membrane</keyword>
<evidence type="ECO:0000313" key="8">
    <source>
        <dbReference type="EMBL" id="APS00882.1"/>
    </source>
</evidence>
<dbReference type="GO" id="GO:0015288">
    <property type="term" value="F:porin activity"/>
    <property type="evidence" value="ECO:0007669"/>
    <property type="project" value="TreeGrafter"/>
</dbReference>